<dbReference type="AlphaFoldDB" id="A0AAW1VJK2"/>
<evidence type="ECO:0000313" key="2">
    <source>
        <dbReference type="EMBL" id="KAK9903620.1"/>
    </source>
</evidence>
<evidence type="ECO:0000313" key="3">
    <source>
        <dbReference type="Proteomes" id="UP001457282"/>
    </source>
</evidence>
<proteinExistence type="predicted"/>
<dbReference type="EMBL" id="JBEDUW010000227">
    <property type="protein sequence ID" value="KAK9903620.1"/>
    <property type="molecule type" value="Genomic_DNA"/>
</dbReference>
<sequence>MHIHVVSNAEKPKPNFPAHPSSQMSPISIRCPAAFLVCVSDQAKADLFALSLLSIQSRQLLNHLFASSISEPKSSLPRSSSHRHDHSGVFKLSFGPSRVSLLTTVEPKHSLLLSSFHAPSSQYTHTPLSVLSVSNCQTESLRKLVKIKGWQSGEG</sequence>
<dbReference type="Proteomes" id="UP001457282">
    <property type="component" value="Unassembled WGS sequence"/>
</dbReference>
<organism evidence="2 3">
    <name type="scientific">Rubus argutus</name>
    <name type="common">Southern blackberry</name>
    <dbReference type="NCBI Taxonomy" id="59490"/>
    <lineage>
        <taxon>Eukaryota</taxon>
        <taxon>Viridiplantae</taxon>
        <taxon>Streptophyta</taxon>
        <taxon>Embryophyta</taxon>
        <taxon>Tracheophyta</taxon>
        <taxon>Spermatophyta</taxon>
        <taxon>Magnoliopsida</taxon>
        <taxon>eudicotyledons</taxon>
        <taxon>Gunneridae</taxon>
        <taxon>Pentapetalae</taxon>
        <taxon>rosids</taxon>
        <taxon>fabids</taxon>
        <taxon>Rosales</taxon>
        <taxon>Rosaceae</taxon>
        <taxon>Rosoideae</taxon>
        <taxon>Rosoideae incertae sedis</taxon>
        <taxon>Rubus</taxon>
    </lineage>
</organism>
<gene>
    <name evidence="2" type="ORF">M0R45_001128</name>
</gene>
<name>A0AAW1VJK2_RUBAR</name>
<evidence type="ECO:0000256" key="1">
    <source>
        <dbReference type="SAM" id="MobiDB-lite"/>
    </source>
</evidence>
<keyword evidence="3" id="KW-1185">Reference proteome</keyword>
<protein>
    <submittedName>
        <fullName evidence="2">Uncharacterized protein</fullName>
    </submittedName>
</protein>
<accession>A0AAW1VJK2</accession>
<reference evidence="2 3" key="1">
    <citation type="journal article" date="2023" name="G3 (Bethesda)">
        <title>A chromosome-length genome assembly and annotation of blackberry (Rubus argutus, cv. 'Hillquist').</title>
        <authorList>
            <person name="Bruna T."/>
            <person name="Aryal R."/>
            <person name="Dudchenko O."/>
            <person name="Sargent D.J."/>
            <person name="Mead D."/>
            <person name="Buti M."/>
            <person name="Cavallini A."/>
            <person name="Hytonen T."/>
            <person name="Andres J."/>
            <person name="Pham M."/>
            <person name="Weisz D."/>
            <person name="Mascagni F."/>
            <person name="Usai G."/>
            <person name="Natali L."/>
            <person name="Bassil N."/>
            <person name="Fernandez G.E."/>
            <person name="Lomsadze A."/>
            <person name="Armour M."/>
            <person name="Olukolu B."/>
            <person name="Poorten T."/>
            <person name="Britton C."/>
            <person name="Davik J."/>
            <person name="Ashrafi H."/>
            <person name="Aiden E.L."/>
            <person name="Borodovsky M."/>
            <person name="Worthington M."/>
        </authorList>
    </citation>
    <scope>NUCLEOTIDE SEQUENCE [LARGE SCALE GENOMIC DNA]</scope>
    <source>
        <strain evidence="2">PI 553951</strain>
    </source>
</reference>
<feature type="region of interest" description="Disordered" evidence="1">
    <location>
        <begin position="1"/>
        <end position="22"/>
    </location>
</feature>
<comment type="caution">
    <text evidence="2">The sequence shown here is derived from an EMBL/GenBank/DDBJ whole genome shotgun (WGS) entry which is preliminary data.</text>
</comment>